<dbReference type="PROSITE" id="PS50110">
    <property type="entry name" value="RESPONSE_REGULATORY"/>
    <property type="match status" value="1"/>
</dbReference>
<evidence type="ECO:0000259" key="8">
    <source>
        <dbReference type="PROSITE" id="PS50110"/>
    </source>
</evidence>
<comment type="catalytic activity">
    <reaction evidence="1">
        <text>ATP + protein L-histidine = ADP + protein N-phospho-L-histidine.</text>
        <dbReference type="EC" id="2.7.13.3"/>
    </reaction>
</comment>
<feature type="domain" description="Response regulatory" evidence="8">
    <location>
        <begin position="3"/>
        <end position="119"/>
    </location>
</feature>
<protein>
    <recommendedName>
        <fullName evidence="2">histidine kinase</fullName>
        <ecNumber evidence="2">2.7.13.3</ecNumber>
    </recommendedName>
</protein>
<dbReference type="SMART" id="SM00448">
    <property type="entry name" value="REC"/>
    <property type="match status" value="1"/>
</dbReference>
<name>A0A1Z3HKT6_9CYAN</name>
<dbReference type="SUPFAM" id="SSF55874">
    <property type="entry name" value="ATPase domain of HSP90 chaperone/DNA topoisomerase II/histidine kinase"/>
    <property type="match status" value="1"/>
</dbReference>
<dbReference type="RefSeq" id="WP_080811043.1">
    <property type="nucleotide sequence ID" value="NZ_CP021983.2"/>
</dbReference>
<gene>
    <name evidence="9" type="ORF">XM38_018720</name>
</gene>
<keyword evidence="4" id="KW-0808">Transferase</keyword>
<sequence length="364" mass="40764">MTKILVIEDDPQVRDVIVDILDAEDFSPFSAQDGQSGLTVVRDNRPDLIICDVMMPEMDGYEVLEQLRQDPETATIPFIFLTAKSEKLDVRRGMELGADDYLTKPFTREELLGTISTRLNRQATLEEKSQQRLDDLRTSISFSLPHGLRTPLQTILKEAHVLINDYAVIQPDELLGVAESIYGSAQRLHRLMQNFLLIAELEVLELSPDRLATLRRQRIGYSHAVIQAAAQVTAQEYGRDADLRLDLPELPVQISESMLKKIASELLDNAFKFSEAGDPVQVISRRQDGRFILYIIDQGRGFLPGQTEEVGPYIQFEADTYGQDGVGLGLAVAKRLVELHQGQLHIESIPGKQTTLRVSLPTSA</sequence>
<evidence type="ECO:0000259" key="7">
    <source>
        <dbReference type="PROSITE" id="PS50109"/>
    </source>
</evidence>
<dbReference type="CDD" id="cd17574">
    <property type="entry name" value="REC_OmpR"/>
    <property type="match status" value="1"/>
</dbReference>
<evidence type="ECO:0000313" key="10">
    <source>
        <dbReference type="Proteomes" id="UP000191901"/>
    </source>
</evidence>
<dbReference type="InterPro" id="IPR003594">
    <property type="entry name" value="HATPase_dom"/>
</dbReference>
<dbReference type="Pfam" id="PF02518">
    <property type="entry name" value="HATPase_c"/>
    <property type="match status" value="1"/>
</dbReference>
<dbReference type="EMBL" id="CP021983">
    <property type="protein sequence ID" value="ASC70924.1"/>
    <property type="molecule type" value="Genomic_DNA"/>
</dbReference>
<dbReference type="CDD" id="cd00082">
    <property type="entry name" value="HisKA"/>
    <property type="match status" value="1"/>
</dbReference>
<keyword evidence="3 6" id="KW-0597">Phosphoprotein</keyword>
<dbReference type="InterPro" id="IPR001789">
    <property type="entry name" value="Sig_transdc_resp-reg_receiver"/>
</dbReference>
<dbReference type="InterPro" id="IPR005467">
    <property type="entry name" value="His_kinase_dom"/>
</dbReference>
<dbReference type="PROSITE" id="PS50109">
    <property type="entry name" value="HIS_KIN"/>
    <property type="match status" value="1"/>
</dbReference>
<dbReference type="InterPro" id="IPR036890">
    <property type="entry name" value="HATPase_C_sf"/>
</dbReference>
<dbReference type="InterPro" id="IPR011006">
    <property type="entry name" value="CheY-like_superfamily"/>
</dbReference>
<dbReference type="InterPro" id="IPR004358">
    <property type="entry name" value="Sig_transdc_His_kin-like_C"/>
</dbReference>
<keyword evidence="4" id="KW-0418">Kinase</keyword>
<dbReference type="PRINTS" id="PR00344">
    <property type="entry name" value="BCTRLSENSOR"/>
</dbReference>
<evidence type="ECO:0000256" key="6">
    <source>
        <dbReference type="PROSITE-ProRule" id="PRU00169"/>
    </source>
</evidence>
<evidence type="ECO:0000313" key="9">
    <source>
        <dbReference type="EMBL" id="ASC70924.1"/>
    </source>
</evidence>
<accession>A0A1Z3HKT6</accession>
<keyword evidence="5" id="KW-0902">Two-component regulatory system</keyword>
<dbReference type="SUPFAM" id="SSF47384">
    <property type="entry name" value="Homodimeric domain of signal transducing histidine kinase"/>
    <property type="match status" value="1"/>
</dbReference>
<keyword evidence="10" id="KW-1185">Reference proteome</keyword>
<dbReference type="Pfam" id="PF00072">
    <property type="entry name" value="Response_reg"/>
    <property type="match status" value="1"/>
</dbReference>
<dbReference type="Gene3D" id="3.40.50.2300">
    <property type="match status" value="1"/>
</dbReference>
<evidence type="ECO:0000256" key="1">
    <source>
        <dbReference type="ARBA" id="ARBA00000085"/>
    </source>
</evidence>
<dbReference type="SMART" id="SM00387">
    <property type="entry name" value="HATPase_c"/>
    <property type="match status" value="1"/>
</dbReference>
<dbReference type="KEGG" id="hhg:XM38_018720"/>
<dbReference type="OrthoDB" id="9812260at2"/>
<evidence type="ECO:0000256" key="5">
    <source>
        <dbReference type="ARBA" id="ARBA00023012"/>
    </source>
</evidence>
<feature type="modified residue" description="4-aspartylphosphate" evidence="6">
    <location>
        <position position="52"/>
    </location>
</feature>
<evidence type="ECO:0000256" key="3">
    <source>
        <dbReference type="ARBA" id="ARBA00022553"/>
    </source>
</evidence>
<dbReference type="AlphaFoldDB" id="A0A1Z3HKT6"/>
<dbReference type="InterPro" id="IPR036097">
    <property type="entry name" value="HisK_dim/P_sf"/>
</dbReference>
<dbReference type="EC" id="2.7.13.3" evidence="2"/>
<evidence type="ECO:0000256" key="2">
    <source>
        <dbReference type="ARBA" id="ARBA00012438"/>
    </source>
</evidence>
<dbReference type="Proteomes" id="UP000191901">
    <property type="component" value="Chromosome"/>
</dbReference>
<proteinExistence type="predicted"/>
<reference evidence="9 10" key="1">
    <citation type="journal article" date="2016" name="Biochim. Biophys. Acta">
        <title>Characterization of red-shifted phycobilisomes isolated from the chlorophyll f-containing cyanobacterium Halomicronema hongdechloris.</title>
        <authorList>
            <person name="Li Y."/>
            <person name="Lin Y."/>
            <person name="Garvey C.J."/>
            <person name="Birch D."/>
            <person name="Corkery R.W."/>
            <person name="Loughlin P.C."/>
            <person name="Scheer H."/>
            <person name="Willows R.D."/>
            <person name="Chen M."/>
        </authorList>
    </citation>
    <scope>NUCLEOTIDE SEQUENCE [LARGE SCALE GENOMIC DNA]</scope>
    <source>
        <strain evidence="9 10">C2206</strain>
    </source>
</reference>
<dbReference type="PANTHER" id="PTHR43547">
    <property type="entry name" value="TWO-COMPONENT HISTIDINE KINASE"/>
    <property type="match status" value="1"/>
</dbReference>
<dbReference type="STRING" id="1641165.XM38_16485"/>
<evidence type="ECO:0000256" key="4">
    <source>
        <dbReference type="ARBA" id="ARBA00022777"/>
    </source>
</evidence>
<dbReference type="PANTHER" id="PTHR43547:SF2">
    <property type="entry name" value="HYBRID SIGNAL TRANSDUCTION HISTIDINE KINASE C"/>
    <property type="match status" value="1"/>
</dbReference>
<dbReference type="GO" id="GO:0000155">
    <property type="term" value="F:phosphorelay sensor kinase activity"/>
    <property type="evidence" value="ECO:0007669"/>
    <property type="project" value="InterPro"/>
</dbReference>
<dbReference type="Gene3D" id="3.30.565.10">
    <property type="entry name" value="Histidine kinase-like ATPase, C-terminal domain"/>
    <property type="match status" value="1"/>
</dbReference>
<dbReference type="SUPFAM" id="SSF52172">
    <property type="entry name" value="CheY-like"/>
    <property type="match status" value="1"/>
</dbReference>
<organism evidence="9 10">
    <name type="scientific">Halomicronema hongdechloris C2206</name>
    <dbReference type="NCBI Taxonomy" id="1641165"/>
    <lineage>
        <taxon>Bacteria</taxon>
        <taxon>Bacillati</taxon>
        <taxon>Cyanobacteriota</taxon>
        <taxon>Cyanophyceae</taxon>
        <taxon>Nodosilineales</taxon>
        <taxon>Nodosilineaceae</taxon>
        <taxon>Halomicronema</taxon>
    </lineage>
</organism>
<dbReference type="InterPro" id="IPR003661">
    <property type="entry name" value="HisK_dim/P_dom"/>
</dbReference>
<feature type="domain" description="Histidine kinase" evidence="7">
    <location>
        <begin position="143"/>
        <end position="364"/>
    </location>
</feature>
<dbReference type="Gene3D" id="1.10.287.130">
    <property type="match status" value="1"/>
</dbReference>